<dbReference type="VEuPathDB" id="FungiDB:TSTA_096500"/>
<evidence type="ECO:0000256" key="2">
    <source>
        <dbReference type="SAM" id="Phobius"/>
    </source>
</evidence>
<feature type="transmembrane region" description="Helical" evidence="2">
    <location>
        <begin position="116"/>
        <end position="134"/>
    </location>
</feature>
<dbReference type="RefSeq" id="XP_002479364.1">
    <property type="nucleotide sequence ID" value="XM_002479319.1"/>
</dbReference>
<proteinExistence type="predicted"/>
<sequence length="245" mass="28288">MKGPITSNIPRFLLPRGIQSRTLRIYRNNFSTTTKPWAEGPDKARVLPQPDKFRPPSHPARRVMQTRNGQKVVREPFNYPGRPLTAKEKEEQKTKRYPNMFPAEGTVMFKFLTSRWIHVWIAMGVLTSLATFTFTENFKRTSQFAHLLPPWSGLLTSPISTVSRTISVWKMHVQHNSMIARENRHKRVEDAEKRRQYRIAHGLEEPEKVASPVVEDDQSPIAPAELVDAAEAVEKRPAKKWLGIW</sequence>
<dbReference type="eggNOG" id="ENOG502S0PN">
    <property type="taxonomic scope" value="Eukaryota"/>
</dbReference>
<keyword evidence="2" id="KW-0812">Transmembrane</keyword>
<dbReference type="OMA" id="WIHIWIA"/>
<evidence type="ECO:0000313" key="3">
    <source>
        <dbReference type="EMBL" id="EED22401.1"/>
    </source>
</evidence>
<dbReference type="AlphaFoldDB" id="B8M3M9"/>
<dbReference type="OrthoDB" id="5397827at2759"/>
<keyword evidence="2" id="KW-1133">Transmembrane helix</keyword>
<keyword evidence="4" id="KW-1185">Reference proteome</keyword>
<dbReference type="PhylomeDB" id="B8M3M9"/>
<name>B8M3M9_TALSN</name>
<gene>
    <name evidence="3" type="ORF">TSTA_096500</name>
</gene>
<accession>B8M3M9</accession>
<protein>
    <submittedName>
        <fullName evidence="3">Uncharacterized protein</fullName>
    </submittedName>
</protein>
<evidence type="ECO:0000313" key="4">
    <source>
        <dbReference type="Proteomes" id="UP000001745"/>
    </source>
</evidence>
<dbReference type="HOGENOM" id="CLU_061830_1_0_1"/>
<evidence type="ECO:0000256" key="1">
    <source>
        <dbReference type="SAM" id="MobiDB-lite"/>
    </source>
</evidence>
<dbReference type="GeneID" id="8103493"/>
<dbReference type="EMBL" id="EQ962653">
    <property type="protein sequence ID" value="EED22401.1"/>
    <property type="molecule type" value="Genomic_DNA"/>
</dbReference>
<dbReference type="Proteomes" id="UP000001745">
    <property type="component" value="Unassembled WGS sequence"/>
</dbReference>
<dbReference type="InParanoid" id="B8M3M9"/>
<dbReference type="STRING" id="441959.B8M3M9"/>
<keyword evidence="2" id="KW-0472">Membrane</keyword>
<reference evidence="4" key="1">
    <citation type="journal article" date="2015" name="Genome Announc.">
        <title>Genome sequence of the AIDS-associated pathogen Penicillium marneffei (ATCC18224) and its near taxonomic relative Talaromyces stipitatus (ATCC10500).</title>
        <authorList>
            <person name="Nierman W.C."/>
            <person name="Fedorova-Abrams N.D."/>
            <person name="Andrianopoulos A."/>
        </authorList>
    </citation>
    <scope>NUCLEOTIDE SEQUENCE [LARGE SCALE GENOMIC DNA]</scope>
    <source>
        <strain evidence="4">ATCC 10500 / CBS 375.48 / QM 6759 / NRRL 1006</strain>
    </source>
</reference>
<organism evidence="3 4">
    <name type="scientific">Talaromyces stipitatus (strain ATCC 10500 / CBS 375.48 / QM 6759 / NRRL 1006)</name>
    <name type="common">Penicillium stipitatum</name>
    <dbReference type="NCBI Taxonomy" id="441959"/>
    <lineage>
        <taxon>Eukaryota</taxon>
        <taxon>Fungi</taxon>
        <taxon>Dikarya</taxon>
        <taxon>Ascomycota</taxon>
        <taxon>Pezizomycotina</taxon>
        <taxon>Eurotiomycetes</taxon>
        <taxon>Eurotiomycetidae</taxon>
        <taxon>Eurotiales</taxon>
        <taxon>Trichocomaceae</taxon>
        <taxon>Talaromyces</taxon>
        <taxon>Talaromyces sect. Talaromyces</taxon>
    </lineage>
</organism>
<feature type="region of interest" description="Disordered" evidence="1">
    <location>
        <begin position="34"/>
        <end position="60"/>
    </location>
</feature>